<comment type="caution">
    <text evidence="4">The sequence shown here is derived from an EMBL/GenBank/DDBJ whole genome shotgun (WGS) entry which is preliminary data.</text>
</comment>
<dbReference type="EMBL" id="MFYX01000127">
    <property type="protein sequence ID" value="OGK01320.1"/>
    <property type="molecule type" value="Genomic_DNA"/>
</dbReference>
<dbReference type="AlphaFoldDB" id="A0A1F7F3S1"/>
<sequence>MKVGLIIPFRERCGINDYARLLKAAFPGEMDLLPGLDFDCDEYDLVHVQYEPTLFRTGRRNPLPAFLKACTVPVVATVHEVYETNPFIAPPPQGSGLVFQAKKIAYRYRHRLELSEEAFERARFHAQEIIVHTAHARAILVGRGCAEEKITILPHPVFGTNSGDRDAGRARWGNGDAPLVLHFGFITGVNDYETLLRAVSLAHAPVRLVLAGGIRREADETIDREIDSAIERLGIGERVVRPGYVRDGDLADLFAAADLFISTAKFKTSSGAVARALGAHVPVIATNLPFIQEINQESGCVKTYDAGDAQALAAAIDTLVEKKTNRMYRDLAARYAALHSLTSFALRHIEIYGRTSENHY</sequence>
<evidence type="ECO:0000313" key="5">
    <source>
        <dbReference type="Proteomes" id="UP000179243"/>
    </source>
</evidence>
<evidence type="ECO:0000256" key="1">
    <source>
        <dbReference type="ARBA" id="ARBA00022676"/>
    </source>
</evidence>
<dbReference type="GO" id="GO:0016757">
    <property type="term" value="F:glycosyltransferase activity"/>
    <property type="evidence" value="ECO:0007669"/>
    <property type="project" value="UniProtKB-KW"/>
</dbReference>
<evidence type="ECO:0000259" key="3">
    <source>
        <dbReference type="Pfam" id="PF13439"/>
    </source>
</evidence>
<dbReference type="SUPFAM" id="SSF53756">
    <property type="entry name" value="UDP-Glycosyltransferase/glycogen phosphorylase"/>
    <property type="match status" value="1"/>
</dbReference>
<organism evidence="4 5">
    <name type="scientific">Candidatus Raymondbacteria bacterium RIFOXYD12_FULL_49_13</name>
    <dbReference type="NCBI Taxonomy" id="1817890"/>
    <lineage>
        <taxon>Bacteria</taxon>
        <taxon>Raymondiibacteriota</taxon>
    </lineage>
</organism>
<feature type="domain" description="Glycosyltransferase subfamily 4-like N-terminal" evidence="3">
    <location>
        <begin position="42"/>
        <end position="157"/>
    </location>
</feature>
<dbReference type="Pfam" id="PF13692">
    <property type="entry name" value="Glyco_trans_1_4"/>
    <property type="match status" value="1"/>
</dbReference>
<name>A0A1F7F3S1_UNCRA</name>
<dbReference type="Proteomes" id="UP000179243">
    <property type="component" value="Unassembled WGS sequence"/>
</dbReference>
<dbReference type="Pfam" id="PF13439">
    <property type="entry name" value="Glyco_transf_4"/>
    <property type="match status" value="1"/>
</dbReference>
<evidence type="ECO:0000313" key="4">
    <source>
        <dbReference type="EMBL" id="OGK01320.1"/>
    </source>
</evidence>
<dbReference type="InterPro" id="IPR028098">
    <property type="entry name" value="Glyco_trans_4-like_N"/>
</dbReference>
<accession>A0A1F7F3S1</accession>
<keyword evidence="2" id="KW-0808">Transferase</keyword>
<evidence type="ECO:0000256" key="2">
    <source>
        <dbReference type="ARBA" id="ARBA00022679"/>
    </source>
</evidence>
<protein>
    <recommendedName>
        <fullName evidence="3">Glycosyltransferase subfamily 4-like N-terminal domain-containing protein</fullName>
    </recommendedName>
</protein>
<gene>
    <name evidence="4" type="ORF">A2519_13040</name>
</gene>
<dbReference type="Gene3D" id="3.40.50.2000">
    <property type="entry name" value="Glycogen Phosphorylase B"/>
    <property type="match status" value="1"/>
</dbReference>
<dbReference type="PANTHER" id="PTHR12526">
    <property type="entry name" value="GLYCOSYLTRANSFERASE"/>
    <property type="match status" value="1"/>
</dbReference>
<keyword evidence="1" id="KW-0328">Glycosyltransferase</keyword>
<proteinExistence type="predicted"/>
<dbReference type="PANTHER" id="PTHR12526:SF510">
    <property type="entry name" value="D-INOSITOL 3-PHOSPHATE GLYCOSYLTRANSFERASE"/>
    <property type="match status" value="1"/>
</dbReference>
<reference evidence="4 5" key="1">
    <citation type="journal article" date="2016" name="Nat. Commun.">
        <title>Thousands of microbial genomes shed light on interconnected biogeochemical processes in an aquifer system.</title>
        <authorList>
            <person name="Anantharaman K."/>
            <person name="Brown C.T."/>
            <person name="Hug L.A."/>
            <person name="Sharon I."/>
            <person name="Castelle C.J."/>
            <person name="Probst A.J."/>
            <person name="Thomas B.C."/>
            <person name="Singh A."/>
            <person name="Wilkins M.J."/>
            <person name="Karaoz U."/>
            <person name="Brodie E.L."/>
            <person name="Williams K.H."/>
            <person name="Hubbard S.S."/>
            <person name="Banfield J.F."/>
        </authorList>
    </citation>
    <scope>NUCLEOTIDE SEQUENCE [LARGE SCALE GENOMIC DNA]</scope>
</reference>